<feature type="compositionally biased region" description="Basic and acidic residues" evidence="1">
    <location>
        <begin position="376"/>
        <end position="386"/>
    </location>
</feature>
<protein>
    <recommendedName>
        <fullName evidence="4">Supervillin-like</fullName>
    </recommendedName>
</protein>
<organism evidence="2 3">
    <name type="scientific">Aldrovandia affinis</name>
    <dbReference type="NCBI Taxonomy" id="143900"/>
    <lineage>
        <taxon>Eukaryota</taxon>
        <taxon>Metazoa</taxon>
        <taxon>Chordata</taxon>
        <taxon>Craniata</taxon>
        <taxon>Vertebrata</taxon>
        <taxon>Euteleostomi</taxon>
        <taxon>Actinopterygii</taxon>
        <taxon>Neopterygii</taxon>
        <taxon>Teleostei</taxon>
        <taxon>Notacanthiformes</taxon>
        <taxon>Halosauridae</taxon>
        <taxon>Aldrovandia</taxon>
    </lineage>
</organism>
<feature type="compositionally biased region" description="Polar residues" evidence="1">
    <location>
        <begin position="391"/>
        <end position="401"/>
    </location>
</feature>
<accession>A0AAD7WZ49</accession>
<feature type="region of interest" description="Disordered" evidence="1">
    <location>
        <begin position="557"/>
        <end position="584"/>
    </location>
</feature>
<evidence type="ECO:0008006" key="4">
    <source>
        <dbReference type="Google" id="ProtNLM"/>
    </source>
</evidence>
<feature type="compositionally biased region" description="Basic and acidic residues" evidence="1">
    <location>
        <begin position="39"/>
        <end position="58"/>
    </location>
</feature>
<feature type="region of interest" description="Disordered" evidence="1">
    <location>
        <begin position="174"/>
        <end position="203"/>
    </location>
</feature>
<feature type="compositionally biased region" description="Low complexity" evidence="1">
    <location>
        <begin position="129"/>
        <end position="140"/>
    </location>
</feature>
<feature type="compositionally biased region" description="Basic residues" evidence="1">
    <location>
        <begin position="254"/>
        <end position="264"/>
    </location>
</feature>
<evidence type="ECO:0000256" key="1">
    <source>
        <dbReference type="SAM" id="MobiDB-lite"/>
    </source>
</evidence>
<feature type="region of interest" description="Disordered" evidence="1">
    <location>
        <begin position="27"/>
        <end position="158"/>
    </location>
</feature>
<dbReference type="AlphaFoldDB" id="A0AAD7WZ49"/>
<evidence type="ECO:0000313" key="2">
    <source>
        <dbReference type="EMBL" id="KAJ8414283.1"/>
    </source>
</evidence>
<feature type="region of interest" description="Disordered" evidence="1">
    <location>
        <begin position="249"/>
        <end position="480"/>
    </location>
</feature>
<proteinExistence type="predicted"/>
<name>A0AAD7WZ49_9TELE</name>
<feature type="compositionally biased region" description="Polar residues" evidence="1">
    <location>
        <begin position="659"/>
        <end position="674"/>
    </location>
</feature>
<dbReference type="EMBL" id="JAINUG010000013">
    <property type="protein sequence ID" value="KAJ8414283.1"/>
    <property type="molecule type" value="Genomic_DNA"/>
</dbReference>
<feature type="compositionally biased region" description="Low complexity" evidence="1">
    <location>
        <begin position="402"/>
        <end position="416"/>
    </location>
</feature>
<comment type="caution">
    <text evidence="2">The sequence shown here is derived from an EMBL/GenBank/DDBJ whole genome shotgun (WGS) entry which is preliminary data.</text>
</comment>
<feature type="compositionally biased region" description="Basic and acidic residues" evidence="1">
    <location>
        <begin position="329"/>
        <end position="345"/>
    </location>
</feature>
<feature type="compositionally biased region" description="Acidic residues" evidence="1">
    <location>
        <begin position="346"/>
        <end position="372"/>
    </location>
</feature>
<dbReference type="Proteomes" id="UP001221898">
    <property type="component" value="Unassembled WGS sequence"/>
</dbReference>
<feature type="region of interest" description="Disordered" evidence="1">
    <location>
        <begin position="645"/>
        <end position="685"/>
    </location>
</feature>
<evidence type="ECO:0000313" key="3">
    <source>
        <dbReference type="Proteomes" id="UP001221898"/>
    </source>
</evidence>
<feature type="compositionally biased region" description="Basic and acidic residues" evidence="1">
    <location>
        <begin position="104"/>
        <end position="119"/>
    </location>
</feature>
<keyword evidence="3" id="KW-1185">Reference proteome</keyword>
<feature type="compositionally biased region" description="Low complexity" evidence="1">
    <location>
        <begin position="426"/>
        <end position="438"/>
    </location>
</feature>
<sequence>MESPALESKAERIARYKAERRRELAERYGAIEEVPSKYVTKDRREGSESVTKAPHETPKAAVSEPEGKLPGKDGSLMGDASDCTSGQVEESAPGTVGDEGDGGSDGRETTRAPSREPVTRKVSNGEVVSSGGLSAISSSLETQEGQRPKADDAKTGDRAKMSIAAKMSLFKELEKTSDGATERRIRRSNEHRALTQPITSEEMVMATSLPKGARSGEAQAEQAGLEVGDSKLALFNKISLEGEVEPVIDAADKRRQKGVTKRHSTQPVTMEEVEMVQTGLTEQPPLQLSAHPSESDRQQAPEGDTPAEPVDTDPGEAGLPACCTDELDDARPDDSQREAQWREPLDHEEEEEEEEEEEDDEDEVEEDLDSDGDSPGGREESSKGSEGDESPLSSTPCRQRGSSSSFGEESSAKPSSQDALRTPSPDELCSLEKSLSLSEEGEELDSLDGSSSSSLKDRLSDMATGEEDWRSKLKKSKPSEVIQTSLADRCNQLQGAEDAWRKKKATAEVETKVSLADRMRVLQAKEEQWKTKGRGAANDSTQFTVAGRMAKRGLVLGKEESPTFHSKKSSTGTPVKPLEEISTRTDVEVEGDKRLDKLESFLDKLHNKGMGPRETSIKVTAETVKEVMTLDDEETFGRFYRVISPSALSSSSPTDPEQDFSSISATHPSTTRSPSLEEGSVWGPA</sequence>
<feature type="compositionally biased region" description="Basic and acidic residues" evidence="1">
    <location>
        <begin position="174"/>
        <end position="193"/>
    </location>
</feature>
<feature type="compositionally biased region" description="Polar residues" evidence="1">
    <location>
        <begin position="278"/>
        <end position="292"/>
    </location>
</feature>
<reference evidence="2" key="1">
    <citation type="journal article" date="2023" name="Science">
        <title>Genome structures resolve the early diversification of teleost fishes.</title>
        <authorList>
            <person name="Parey E."/>
            <person name="Louis A."/>
            <person name="Montfort J."/>
            <person name="Bouchez O."/>
            <person name="Roques C."/>
            <person name="Iampietro C."/>
            <person name="Lluch J."/>
            <person name="Castinel A."/>
            <person name="Donnadieu C."/>
            <person name="Desvignes T."/>
            <person name="Floi Bucao C."/>
            <person name="Jouanno E."/>
            <person name="Wen M."/>
            <person name="Mejri S."/>
            <person name="Dirks R."/>
            <person name="Jansen H."/>
            <person name="Henkel C."/>
            <person name="Chen W.J."/>
            <person name="Zahm M."/>
            <person name="Cabau C."/>
            <person name="Klopp C."/>
            <person name="Thompson A.W."/>
            <person name="Robinson-Rechavi M."/>
            <person name="Braasch I."/>
            <person name="Lecointre G."/>
            <person name="Bobe J."/>
            <person name="Postlethwait J.H."/>
            <person name="Berthelot C."/>
            <person name="Roest Crollius H."/>
            <person name="Guiguen Y."/>
        </authorList>
    </citation>
    <scope>NUCLEOTIDE SEQUENCE</scope>
    <source>
        <strain evidence="2">NC1722</strain>
    </source>
</reference>
<feature type="compositionally biased region" description="Basic and acidic residues" evidence="1">
    <location>
        <begin position="144"/>
        <end position="158"/>
    </location>
</feature>
<gene>
    <name evidence="2" type="ORF">AAFF_G00051530</name>
</gene>